<dbReference type="PANTHER" id="PTHR43240:SF7">
    <property type="entry name" value="BLR7284 PROTEIN"/>
    <property type="match status" value="1"/>
</dbReference>
<dbReference type="RefSeq" id="WP_019957026.1">
    <property type="nucleotide sequence ID" value="NZ_CP091512.1"/>
</dbReference>
<proteinExistence type="predicted"/>
<dbReference type="SUPFAM" id="SSF54637">
    <property type="entry name" value="Thioesterase/thiol ester dehydrase-isomerase"/>
    <property type="match status" value="1"/>
</dbReference>
<evidence type="ECO:0000259" key="2">
    <source>
        <dbReference type="Pfam" id="PF03061"/>
    </source>
</evidence>
<name>A0ABY4EAB6_VITST</name>
<sequence length="159" mass="17823">MTEPVNLVVYEALKNHYVHLPHCKILNLQFEHTIHRSPTLSVGWREDLMGNSSNQVIHGGVITTLVDVASATAVAAHLPEFETLATLDMRIDYLHAATPKQRIYATSDCYRLSGQVAFVHTTCYHDNQIDHPIALGMATFMRTPIPAHLKAYIHKELAL</sequence>
<dbReference type="Gene3D" id="3.10.129.10">
    <property type="entry name" value="Hotdog Thioesterase"/>
    <property type="match status" value="1"/>
</dbReference>
<keyword evidence="1" id="KW-0378">Hydrolase</keyword>
<gene>
    <name evidence="3" type="ORF">LVJ81_01240</name>
</gene>
<evidence type="ECO:0000313" key="4">
    <source>
        <dbReference type="Proteomes" id="UP000832034"/>
    </source>
</evidence>
<reference evidence="3" key="1">
    <citation type="submission" date="2021-12" db="EMBL/GenBank/DDBJ databases">
        <authorList>
            <person name="Veyrier F.J."/>
        </authorList>
    </citation>
    <scope>NUCLEOTIDE SEQUENCE</scope>
    <source>
        <strain evidence="3">SAG 1488-6</strain>
    </source>
</reference>
<accession>A0ABY4EAB6</accession>
<evidence type="ECO:0000313" key="3">
    <source>
        <dbReference type="EMBL" id="UOO92701.1"/>
    </source>
</evidence>
<dbReference type="Proteomes" id="UP000832034">
    <property type="component" value="Chromosome"/>
</dbReference>
<protein>
    <submittedName>
        <fullName evidence="3">PaaI family thioesterase</fullName>
    </submittedName>
</protein>
<dbReference type="InterPro" id="IPR003736">
    <property type="entry name" value="PAAI_dom"/>
</dbReference>
<dbReference type="PANTHER" id="PTHR43240">
    <property type="entry name" value="1,4-DIHYDROXY-2-NAPHTHOYL-COA THIOESTERASE 1"/>
    <property type="match status" value="1"/>
</dbReference>
<dbReference type="CDD" id="cd03443">
    <property type="entry name" value="PaaI_thioesterase"/>
    <property type="match status" value="1"/>
</dbReference>
<evidence type="ECO:0000256" key="1">
    <source>
        <dbReference type="ARBA" id="ARBA00022801"/>
    </source>
</evidence>
<dbReference type="InterPro" id="IPR006683">
    <property type="entry name" value="Thioestr_dom"/>
</dbReference>
<dbReference type="InterPro" id="IPR029069">
    <property type="entry name" value="HotDog_dom_sf"/>
</dbReference>
<feature type="domain" description="Thioesterase" evidence="2">
    <location>
        <begin position="55"/>
        <end position="126"/>
    </location>
</feature>
<dbReference type="Pfam" id="PF03061">
    <property type="entry name" value="4HBT"/>
    <property type="match status" value="1"/>
</dbReference>
<reference evidence="3" key="2">
    <citation type="journal article" date="2022" name="Res Sq">
        <title>Evolution of multicellular longitudinally dividing oral cavity symbionts (Neisseriaceae).</title>
        <authorList>
            <person name="Nyongesa S."/>
            <person name="Weber P."/>
            <person name="Bernet E."/>
            <person name="Pullido F."/>
            <person name="Nieckarz M."/>
            <person name="Delaby M."/>
            <person name="Nieves C."/>
            <person name="Viehboeck T."/>
            <person name="Krause N."/>
            <person name="Rivera-Millot A."/>
            <person name="Nakamura A."/>
            <person name="Vischer N."/>
            <person name="VanNieuwenhze M."/>
            <person name="Brun Y."/>
            <person name="Cava F."/>
            <person name="Bulgheresi S."/>
            <person name="Veyrier F."/>
        </authorList>
    </citation>
    <scope>NUCLEOTIDE SEQUENCE</scope>
    <source>
        <strain evidence="3">SAG 1488-6</strain>
    </source>
</reference>
<keyword evidence="4" id="KW-1185">Reference proteome</keyword>
<dbReference type="NCBIfam" id="TIGR00369">
    <property type="entry name" value="unchar_dom_1"/>
    <property type="match status" value="1"/>
</dbReference>
<dbReference type="EMBL" id="CP091512">
    <property type="protein sequence ID" value="UOO92701.1"/>
    <property type="molecule type" value="Genomic_DNA"/>
</dbReference>
<organism evidence="3 4">
    <name type="scientific">Vitreoscilla stercoraria</name>
    <dbReference type="NCBI Taxonomy" id="61"/>
    <lineage>
        <taxon>Bacteria</taxon>
        <taxon>Pseudomonadati</taxon>
        <taxon>Pseudomonadota</taxon>
        <taxon>Betaproteobacteria</taxon>
        <taxon>Neisseriales</taxon>
        <taxon>Neisseriaceae</taxon>
        <taxon>Vitreoscilla</taxon>
    </lineage>
</organism>